<evidence type="ECO:0000256" key="1">
    <source>
        <dbReference type="ARBA" id="ARBA00022475"/>
    </source>
</evidence>
<evidence type="ECO:0000256" key="3">
    <source>
        <dbReference type="ARBA" id="ARBA00022679"/>
    </source>
</evidence>
<protein>
    <recommendedName>
        <fullName evidence="10">Glycerol-3-phosphate acyltransferase</fullName>
    </recommendedName>
    <alternativeName>
        <fullName evidence="10">Acyl-PO4 G3P acyltransferase</fullName>
    </alternativeName>
    <alternativeName>
        <fullName evidence="10">Acyl-phosphate--glycerol-3-phosphate acyltransferase</fullName>
    </alternativeName>
    <alternativeName>
        <fullName evidence="10">G3P acyltransferase</fullName>
        <shortName evidence="10">GPAT</shortName>
        <ecNumber evidence="10">2.3.1.275</ecNumber>
    </alternativeName>
    <alternativeName>
        <fullName evidence="10">Lysophosphatidic acid synthase</fullName>
        <shortName evidence="10">LPA synthase</shortName>
    </alternativeName>
</protein>
<keyword evidence="7 10" id="KW-0472">Membrane</keyword>
<evidence type="ECO:0000256" key="8">
    <source>
        <dbReference type="ARBA" id="ARBA00023209"/>
    </source>
</evidence>
<evidence type="ECO:0000256" key="2">
    <source>
        <dbReference type="ARBA" id="ARBA00022516"/>
    </source>
</evidence>
<comment type="catalytic activity">
    <reaction evidence="10">
        <text>an acyl phosphate + sn-glycerol 3-phosphate = a 1-acyl-sn-glycero-3-phosphate + phosphate</text>
        <dbReference type="Rhea" id="RHEA:34075"/>
        <dbReference type="ChEBI" id="CHEBI:43474"/>
        <dbReference type="ChEBI" id="CHEBI:57597"/>
        <dbReference type="ChEBI" id="CHEBI:57970"/>
        <dbReference type="ChEBI" id="CHEBI:59918"/>
        <dbReference type="EC" id="2.3.1.275"/>
    </reaction>
</comment>
<dbReference type="Pfam" id="PF02660">
    <property type="entry name" value="G3P_acyltransf"/>
    <property type="match status" value="1"/>
</dbReference>
<feature type="transmembrane region" description="Helical" evidence="10">
    <location>
        <begin position="111"/>
        <end position="135"/>
    </location>
</feature>
<proteinExistence type="inferred from homology"/>
<feature type="transmembrane region" description="Helical" evidence="10">
    <location>
        <begin position="54"/>
        <end position="76"/>
    </location>
</feature>
<gene>
    <name evidence="10" type="primary">plsY</name>
    <name evidence="11" type="ORF">IAB74_09235</name>
</gene>
<comment type="caution">
    <text evidence="11">The sequence shown here is derived from an EMBL/GenBank/DDBJ whole genome shotgun (WGS) entry which is preliminary data.</text>
</comment>
<feature type="transmembrane region" description="Helical" evidence="10">
    <location>
        <begin position="88"/>
        <end position="105"/>
    </location>
</feature>
<comment type="subunit">
    <text evidence="10">Probably interacts with PlsX.</text>
</comment>
<comment type="similarity">
    <text evidence="10">Belongs to the PlsY family.</text>
</comment>
<evidence type="ECO:0000256" key="7">
    <source>
        <dbReference type="ARBA" id="ARBA00023136"/>
    </source>
</evidence>
<feature type="transmembrane region" description="Helical" evidence="10">
    <location>
        <begin position="167"/>
        <end position="187"/>
    </location>
</feature>
<keyword evidence="11" id="KW-0012">Acyltransferase</keyword>
<reference evidence="11" key="2">
    <citation type="journal article" date="2021" name="PeerJ">
        <title>Extensive microbial diversity within the chicken gut microbiome revealed by metagenomics and culture.</title>
        <authorList>
            <person name="Gilroy R."/>
            <person name="Ravi A."/>
            <person name="Getino M."/>
            <person name="Pursley I."/>
            <person name="Horton D.L."/>
            <person name="Alikhan N.F."/>
            <person name="Baker D."/>
            <person name="Gharbi K."/>
            <person name="Hall N."/>
            <person name="Watson M."/>
            <person name="Adriaenssens E.M."/>
            <person name="Foster-Nyarko E."/>
            <person name="Jarju S."/>
            <person name="Secka A."/>
            <person name="Antonio M."/>
            <person name="Oren A."/>
            <person name="Chaudhuri R.R."/>
            <person name="La Ragione R."/>
            <person name="Hildebrand F."/>
            <person name="Pallen M.J."/>
        </authorList>
    </citation>
    <scope>NUCLEOTIDE SEQUENCE</scope>
    <source>
        <strain evidence="11">13361</strain>
    </source>
</reference>
<evidence type="ECO:0000256" key="10">
    <source>
        <dbReference type="HAMAP-Rule" id="MF_01043"/>
    </source>
</evidence>
<evidence type="ECO:0000313" key="11">
    <source>
        <dbReference type="EMBL" id="HIQ68675.1"/>
    </source>
</evidence>
<evidence type="ECO:0000313" key="12">
    <source>
        <dbReference type="Proteomes" id="UP000886796"/>
    </source>
</evidence>
<dbReference type="GO" id="GO:0008654">
    <property type="term" value="P:phospholipid biosynthetic process"/>
    <property type="evidence" value="ECO:0007669"/>
    <property type="project" value="UniProtKB-UniRule"/>
</dbReference>
<keyword evidence="4 10" id="KW-0812">Transmembrane</keyword>
<name>A0A9D1CMQ3_9FIRM</name>
<keyword evidence="6 10" id="KW-0443">Lipid metabolism</keyword>
<evidence type="ECO:0000256" key="6">
    <source>
        <dbReference type="ARBA" id="ARBA00023098"/>
    </source>
</evidence>
<reference evidence="11" key="1">
    <citation type="submission" date="2020-10" db="EMBL/GenBank/DDBJ databases">
        <authorList>
            <person name="Gilroy R."/>
        </authorList>
    </citation>
    <scope>NUCLEOTIDE SEQUENCE</scope>
    <source>
        <strain evidence="11">13361</strain>
    </source>
</reference>
<evidence type="ECO:0000256" key="4">
    <source>
        <dbReference type="ARBA" id="ARBA00022692"/>
    </source>
</evidence>
<dbReference type="EMBL" id="DVFK01000119">
    <property type="protein sequence ID" value="HIQ68675.1"/>
    <property type="molecule type" value="Genomic_DNA"/>
</dbReference>
<dbReference type="PANTHER" id="PTHR30309:SF0">
    <property type="entry name" value="GLYCEROL-3-PHOSPHATE ACYLTRANSFERASE-RELATED"/>
    <property type="match status" value="1"/>
</dbReference>
<accession>A0A9D1CMQ3</accession>
<dbReference type="GO" id="GO:0005886">
    <property type="term" value="C:plasma membrane"/>
    <property type="evidence" value="ECO:0007669"/>
    <property type="project" value="UniProtKB-SubCell"/>
</dbReference>
<evidence type="ECO:0000256" key="5">
    <source>
        <dbReference type="ARBA" id="ARBA00022989"/>
    </source>
</evidence>
<dbReference type="GO" id="GO:0043772">
    <property type="term" value="F:acyl-phosphate glycerol-3-phosphate acyltransferase activity"/>
    <property type="evidence" value="ECO:0007669"/>
    <property type="project" value="UniProtKB-UniRule"/>
</dbReference>
<dbReference type="InterPro" id="IPR003811">
    <property type="entry name" value="G3P_acylTferase_PlsY"/>
</dbReference>
<comment type="subcellular location">
    <subcellularLocation>
        <location evidence="10">Cell membrane</location>
        <topology evidence="10">Multi-pass membrane protein</topology>
    </subcellularLocation>
</comment>
<sequence>MWLAVVVIVLTGYLLGNLNGSVMISMMQKDDVRNHGSGNGGLTNFVRNFGYGKALGVIAVDLGKAVLACFVGRLILENAGYGVEGAMLGGVAVSLGHDFPVLFGFRGGKGILSGLGIAAAVDYRCALLIIAVFVLTVALTRYVSLGSILAAASLGIFFGVMYLDHPWVMAGGIFMAVLAIFMHRGNIQRLLSGTERKQSFSRKEKKA</sequence>
<dbReference type="SMART" id="SM01207">
    <property type="entry name" value="G3P_acyltransf"/>
    <property type="match status" value="1"/>
</dbReference>
<dbReference type="EC" id="2.3.1.275" evidence="10"/>
<keyword evidence="2 10" id="KW-0444">Lipid biosynthesis</keyword>
<organism evidence="11 12">
    <name type="scientific">Candidatus Faecousia excrementigallinarum</name>
    <dbReference type="NCBI Taxonomy" id="2840806"/>
    <lineage>
        <taxon>Bacteria</taxon>
        <taxon>Bacillati</taxon>
        <taxon>Bacillota</taxon>
        <taxon>Clostridia</taxon>
        <taxon>Eubacteriales</taxon>
        <taxon>Oscillospiraceae</taxon>
        <taxon>Faecousia</taxon>
    </lineage>
</organism>
<keyword evidence="9 10" id="KW-1208">Phospholipid metabolism</keyword>
<comment type="function">
    <text evidence="10">Catalyzes the transfer of an acyl group from acyl-phosphate (acyl-PO(4)) to glycerol-3-phosphate (G3P) to form lysophosphatidic acid (LPA). This enzyme utilizes acyl-phosphate as fatty acyl donor, but not acyl-CoA or acyl-ACP.</text>
</comment>
<comment type="pathway">
    <text evidence="10">Lipid metabolism; phospholipid metabolism.</text>
</comment>
<dbReference type="Proteomes" id="UP000886796">
    <property type="component" value="Unassembled WGS sequence"/>
</dbReference>
<keyword evidence="3 10" id="KW-0808">Transferase</keyword>
<evidence type="ECO:0000256" key="9">
    <source>
        <dbReference type="ARBA" id="ARBA00023264"/>
    </source>
</evidence>
<dbReference type="PANTHER" id="PTHR30309">
    <property type="entry name" value="INNER MEMBRANE PROTEIN YGIH"/>
    <property type="match status" value="1"/>
</dbReference>
<keyword evidence="5 10" id="KW-1133">Transmembrane helix</keyword>
<keyword evidence="8 10" id="KW-0594">Phospholipid biosynthesis</keyword>
<dbReference type="HAMAP" id="MF_01043">
    <property type="entry name" value="PlsY"/>
    <property type="match status" value="1"/>
</dbReference>
<keyword evidence="1 10" id="KW-1003">Cell membrane</keyword>
<dbReference type="AlphaFoldDB" id="A0A9D1CMQ3"/>
<feature type="transmembrane region" description="Helical" evidence="10">
    <location>
        <begin position="142"/>
        <end position="161"/>
    </location>
</feature>